<dbReference type="EMBL" id="BIMW01000091">
    <property type="protein sequence ID" value="GCE94253.1"/>
    <property type="molecule type" value="Genomic_DNA"/>
</dbReference>
<evidence type="ECO:0000313" key="2">
    <source>
        <dbReference type="Proteomes" id="UP000326169"/>
    </source>
</evidence>
<protein>
    <submittedName>
        <fullName evidence="1">Uncharacterized protein</fullName>
    </submittedName>
</protein>
<comment type="caution">
    <text evidence="1">The sequence shown here is derived from an EMBL/GenBank/DDBJ whole genome shotgun (WGS) entry which is preliminary data.</text>
</comment>
<proteinExistence type="predicted"/>
<keyword evidence="2" id="KW-1185">Reference proteome</keyword>
<reference evidence="1 2" key="1">
    <citation type="journal article" date="2019" name="J Genomics">
        <title>The Draft Genome of a Hydrogen-producing Cyanobacterium, Arthrospira platensis NIES-46.</title>
        <authorList>
            <person name="Suzuki S."/>
            <person name="Yamaguchi H."/>
            <person name="Kawachi M."/>
        </authorList>
    </citation>
    <scope>NUCLEOTIDE SEQUENCE [LARGE SCALE GENOMIC DNA]</scope>
    <source>
        <strain evidence="1 2">NIES-46</strain>
    </source>
</reference>
<dbReference type="Proteomes" id="UP000326169">
    <property type="component" value="Unassembled WGS sequence"/>
</dbReference>
<sequence>MKPKIKNQLAWNQAEILMQPALIRVLDNIRKQLETSIWKGTYETHTTPYPGYVLKLEHNGQQVNIDIWDLCYQVCFQDYQPTHTPDQSLEVEIDTSLLDNTGDVDWDKLDRKTQDLIEKVFANLTQP</sequence>
<evidence type="ECO:0000313" key="1">
    <source>
        <dbReference type="EMBL" id="GCE94253.1"/>
    </source>
</evidence>
<gene>
    <name evidence="1" type="ORF">NIES46_23070</name>
</gene>
<dbReference type="RefSeq" id="WP_006619938.1">
    <property type="nucleotide sequence ID" value="NZ_BIMW01000091.1"/>
</dbReference>
<dbReference type="GeneID" id="301683153"/>
<name>A0A5M3T3D9_LIMPL</name>
<accession>A0A5M3T3D9</accession>
<organism evidence="1 2">
    <name type="scientific">Limnospira platensis NIES-46</name>
    <dbReference type="NCBI Taxonomy" id="1236695"/>
    <lineage>
        <taxon>Bacteria</taxon>
        <taxon>Bacillati</taxon>
        <taxon>Cyanobacteriota</taxon>
        <taxon>Cyanophyceae</taxon>
        <taxon>Oscillatoriophycideae</taxon>
        <taxon>Oscillatoriales</taxon>
        <taxon>Sirenicapillariaceae</taxon>
        <taxon>Limnospira</taxon>
    </lineage>
</organism>